<dbReference type="AlphaFoldDB" id="A0A6N7LWR8"/>
<dbReference type="InterPro" id="IPR036271">
    <property type="entry name" value="Tet_transcr_reg_TetR-rel_C_sf"/>
</dbReference>
<accession>A0A6N7LWR8</accession>
<dbReference type="InterPro" id="IPR025996">
    <property type="entry name" value="MT1864/Rv1816-like_C"/>
</dbReference>
<dbReference type="RefSeq" id="WP_153502283.1">
    <property type="nucleotide sequence ID" value="NZ_JBMZXE010000248.1"/>
</dbReference>
<proteinExistence type="predicted"/>
<evidence type="ECO:0000256" key="2">
    <source>
        <dbReference type="ARBA" id="ARBA00023125"/>
    </source>
</evidence>
<comment type="caution">
    <text evidence="6">The sequence shown here is derived from an EMBL/GenBank/DDBJ whole genome shotgun (WGS) entry which is preliminary data.</text>
</comment>
<keyword evidence="2 4" id="KW-0238">DNA-binding</keyword>
<keyword evidence="7" id="KW-1185">Reference proteome</keyword>
<organism evidence="6 7">
    <name type="scientific">Alcanivorax sediminis</name>
    <dbReference type="NCBI Taxonomy" id="2663008"/>
    <lineage>
        <taxon>Bacteria</taxon>
        <taxon>Pseudomonadati</taxon>
        <taxon>Pseudomonadota</taxon>
        <taxon>Gammaproteobacteria</taxon>
        <taxon>Oceanospirillales</taxon>
        <taxon>Alcanivoracaceae</taxon>
        <taxon>Alcanivorax</taxon>
    </lineage>
</organism>
<dbReference type="EMBL" id="WIRE01000002">
    <property type="protein sequence ID" value="MQX54723.1"/>
    <property type="molecule type" value="Genomic_DNA"/>
</dbReference>
<dbReference type="Pfam" id="PF13305">
    <property type="entry name" value="TetR_C_33"/>
    <property type="match status" value="1"/>
</dbReference>
<dbReference type="Gene3D" id="1.10.357.10">
    <property type="entry name" value="Tetracycline Repressor, domain 2"/>
    <property type="match status" value="1"/>
</dbReference>
<dbReference type="Proteomes" id="UP000469421">
    <property type="component" value="Unassembled WGS sequence"/>
</dbReference>
<evidence type="ECO:0000256" key="1">
    <source>
        <dbReference type="ARBA" id="ARBA00023015"/>
    </source>
</evidence>
<dbReference type="Pfam" id="PF00440">
    <property type="entry name" value="TetR_N"/>
    <property type="match status" value="1"/>
</dbReference>
<evidence type="ECO:0000313" key="6">
    <source>
        <dbReference type="EMBL" id="MQX54723.1"/>
    </source>
</evidence>
<dbReference type="PRINTS" id="PR00455">
    <property type="entry name" value="HTHTETR"/>
</dbReference>
<dbReference type="GO" id="GO:0003677">
    <property type="term" value="F:DNA binding"/>
    <property type="evidence" value="ECO:0007669"/>
    <property type="project" value="UniProtKB-UniRule"/>
</dbReference>
<feature type="DNA-binding region" description="H-T-H motif" evidence="4">
    <location>
        <begin position="33"/>
        <end position="52"/>
    </location>
</feature>
<dbReference type="PANTHER" id="PTHR47506:SF6">
    <property type="entry name" value="HTH-TYPE TRANSCRIPTIONAL REPRESSOR NEMR"/>
    <property type="match status" value="1"/>
</dbReference>
<evidence type="ECO:0000313" key="7">
    <source>
        <dbReference type="Proteomes" id="UP000469421"/>
    </source>
</evidence>
<keyword evidence="3" id="KW-0804">Transcription</keyword>
<gene>
    <name evidence="6" type="ORF">GFN93_15850</name>
</gene>
<dbReference type="SUPFAM" id="SSF46689">
    <property type="entry name" value="Homeodomain-like"/>
    <property type="match status" value="1"/>
</dbReference>
<evidence type="ECO:0000259" key="5">
    <source>
        <dbReference type="PROSITE" id="PS50977"/>
    </source>
</evidence>
<dbReference type="PANTHER" id="PTHR47506">
    <property type="entry name" value="TRANSCRIPTIONAL REGULATORY PROTEIN"/>
    <property type="match status" value="1"/>
</dbReference>
<evidence type="ECO:0000256" key="3">
    <source>
        <dbReference type="ARBA" id="ARBA00023163"/>
    </source>
</evidence>
<dbReference type="InterPro" id="IPR009057">
    <property type="entry name" value="Homeodomain-like_sf"/>
</dbReference>
<name>A0A6N7LWR8_9GAMM</name>
<dbReference type="PROSITE" id="PS50977">
    <property type="entry name" value="HTH_TETR_2"/>
    <property type="match status" value="1"/>
</dbReference>
<keyword evidence="1" id="KW-0805">Transcription regulation</keyword>
<sequence length="202" mass="22655">MTQSARYHHGDLHDTLLQEANTLLNEQGVEGLSLRKLAERAGVSRTAPYHHFRDKNALLCALATRAFAQLDELIQRQLEITGAHPDIQAFVIEYLRFATENPEQYELMFGRTLWKSGEPTPELKKVAYRSFRHYAEGLSALLQGRLPKGTDPLRVAQASWATIHGLCRLTIDGIYVDRQDMEAVSQQAVALIMAALTPAKSD</sequence>
<dbReference type="InterPro" id="IPR001647">
    <property type="entry name" value="HTH_TetR"/>
</dbReference>
<evidence type="ECO:0000256" key="4">
    <source>
        <dbReference type="PROSITE-ProRule" id="PRU00335"/>
    </source>
</evidence>
<protein>
    <submittedName>
        <fullName evidence="6">TetR family transcriptional regulator</fullName>
    </submittedName>
</protein>
<feature type="domain" description="HTH tetR-type" evidence="5">
    <location>
        <begin position="10"/>
        <end position="70"/>
    </location>
</feature>
<dbReference type="SUPFAM" id="SSF48498">
    <property type="entry name" value="Tetracyclin repressor-like, C-terminal domain"/>
    <property type="match status" value="1"/>
</dbReference>
<reference evidence="6 7" key="1">
    <citation type="submission" date="2019-10" db="EMBL/GenBank/DDBJ databases">
        <title>Alcanivorax sp.PA15-N-34 draft genome sequence.</title>
        <authorList>
            <person name="Liao X."/>
            <person name="Shao Z."/>
        </authorList>
    </citation>
    <scope>NUCLEOTIDE SEQUENCE [LARGE SCALE GENOMIC DNA]</scope>
    <source>
        <strain evidence="6 7">PA15-N-34</strain>
    </source>
</reference>